<keyword evidence="10" id="KW-0482">Metalloprotease</keyword>
<dbReference type="GO" id="GO:0046872">
    <property type="term" value="F:metal ion binding"/>
    <property type="evidence" value="ECO:0007669"/>
    <property type="project" value="UniProtKB-KW"/>
</dbReference>
<evidence type="ECO:0000256" key="15">
    <source>
        <dbReference type="SAM" id="MobiDB-lite"/>
    </source>
</evidence>
<keyword evidence="7" id="KW-0479">Metal-binding</keyword>
<dbReference type="Pfam" id="PF16187">
    <property type="entry name" value="Peptidase_M16_M"/>
    <property type="match status" value="1"/>
</dbReference>
<keyword evidence="8" id="KW-0378">Hydrolase</keyword>
<reference evidence="20 21" key="1">
    <citation type="submission" date="2018-06" db="EMBL/GenBank/DDBJ databases">
        <title>Genomic Encyclopedia of Type Strains, Phase III (KMG-III): the genomes of soil and plant-associated and newly described type strains.</title>
        <authorList>
            <person name="Whitman W."/>
        </authorList>
    </citation>
    <scope>NUCLEOTIDE SEQUENCE [LARGE SCALE GENOMIC DNA]</scope>
    <source>
        <strain evidence="20 21">CGMCC 1.15366</strain>
    </source>
</reference>
<evidence type="ECO:0000256" key="14">
    <source>
        <dbReference type="RuleBase" id="RU004447"/>
    </source>
</evidence>
<feature type="domain" description="Peptidase M16 C-terminal" evidence="17">
    <location>
        <begin position="216"/>
        <end position="382"/>
    </location>
</feature>
<dbReference type="Pfam" id="PF00675">
    <property type="entry name" value="Peptidase_M16"/>
    <property type="match status" value="1"/>
</dbReference>
<evidence type="ECO:0000256" key="7">
    <source>
        <dbReference type="ARBA" id="ARBA00022723"/>
    </source>
</evidence>
<dbReference type="InterPro" id="IPR011249">
    <property type="entry name" value="Metalloenz_LuxS/M16"/>
</dbReference>
<dbReference type="Proteomes" id="UP000249203">
    <property type="component" value="Unassembled WGS sequence"/>
</dbReference>
<dbReference type="PANTHER" id="PTHR43690">
    <property type="entry name" value="NARDILYSIN"/>
    <property type="match status" value="1"/>
</dbReference>
<dbReference type="PANTHER" id="PTHR43690:SF18">
    <property type="entry name" value="INSULIN-DEGRADING ENZYME-RELATED"/>
    <property type="match status" value="1"/>
</dbReference>
<dbReference type="InterPro" id="IPR054734">
    <property type="entry name" value="PqqF-like_C_4"/>
</dbReference>
<dbReference type="FunFam" id="3.30.830.10:FF:000012">
    <property type="entry name" value="Protease 3"/>
    <property type="match status" value="1"/>
</dbReference>
<keyword evidence="9" id="KW-0862">Zinc</keyword>
<evidence type="ECO:0000256" key="10">
    <source>
        <dbReference type="ARBA" id="ARBA00023049"/>
    </source>
</evidence>
<comment type="cofactor">
    <cofactor evidence="1">
        <name>Zn(2+)</name>
        <dbReference type="ChEBI" id="CHEBI:29105"/>
    </cofactor>
</comment>
<evidence type="ECO:0000313" key="20">
    <source>
        <dbReference type="EMBL" id="RAJ96863.1"/>
    </source>
</evidence>
<evidence type="ECO:0000256" key="8">
    <source>
        <dbReference type="ARBA" id="ARBA00022801"/>
    </source>
</evidence>
<evidence type="ECO:0000259" key="18">
    <source>
        <dbReference type="Pfam" id="PF16187"/>
    </source>
</evidence>
<dbReference type="InterPro" id="IPR032632">
    <property type="entry name" value="Peptidase_M16_M"/>
</dbReference>
<comment type="caution">
    <text evidence="20">The sequence shown here is derived from an EMBL/GenBank/DDBJ whole genome shotgun (WGS) entry which is preliminary data.</text>
</comment>
<dbReference type="GO" id="GO:0005737">
    <property type="term" value="C:cytoplasm"/>
    <property type="evidence" value="ECO:0007669"/>
    <property type="project" value="UniProtKB-ARBA"/>
</dbReference>
<evidence type="ECO:0000259" key="17">
    <source>
        <dbReference type="Pfam" id="PF05193"/>
    </source>
</evidence>
<accession>A0A327WVF4</accession>
<dbReference type="SUPFAM" id="SSF63411">
    <property type="entry name" value="LuxS/MPP-like metallohydrolase"/>
    <property type="match status" value="4"/>
</dbReference>
<evidence type="ECO:0000259" key="19">
    <source>
        <dbReference type="Pfam" id="PF22456"/>
    </source>
</evidence>
<evidence type="ECO:0000256" key="12">
    <source>
        <dbReference type="ARBA" id="ARBA00031184"/>
    </source>
</evidence>
<sequence>MPSHTSMQHSDPHQTTSAQASTPVPKATQLLDDLIKSPNDTRKYRLVELKNGLEVLLVHDESTTHSAASLAIRAGHFQDPMDAQGLAHFLEHMLFMGTEQTPEPNVYPDFVGQHGGQHNAWTGTEHTNFYFDIRAPQFAQGLALFAQLFIAPLFKPEWIAKELQSVEAEYRMKLNDELRRLYQVHKETANPAHPFTKFSVGNAATLQNYAENSLQQQLRTFFNTWYHARNMRLVLVGPQSLDELEGLSVRYFSDIAAEGETPSAIQAPLYLKSQQGVVVHVRPLKNACRMILTLPLPGIDDDYPYKTTTLLAHLLGYEGPGSLTSQLKSLGLVTDLSAGGGINGSNFKDFNFNIQLTEQGLAQYDTVCQLIFQAIRQLSRQDLASPHYAERQQMVALSFRYQEPIRSLELASQLSINMLHYRRDDIIQGDYLMREFNAAQAERLLAHMQPEQARVVLIHHSLPVNQTTQLYETAYRIAPLSEAQLARFNCDADVLLELPSANPFIPRRLEAMPLRDQDTRLPNLLAGVPALSLWHFQDPEFRVPKGHIYLSLALPRATNTKSAFAHARVWCELVLDALNERCYDAEVAGMQFNVYPQQSGISIHISGFSERQPELLSLILNSLTDFEFNPQHFQHIRHQLYHNWLAVNRHKPINHLFTVLNQTLQRGCYIGAELATELETMDAHSFAQKMPLIFAQMNVTALVCGDWPVDVAQRIGRALTHQLSLSGRPQQAPLREVTLLQPGKAESIHCQLPHPDHAVALFCQGQSISDLEKAAFLLLNHIISPSFFNQLRTEQQLGYMVGNSYVPMNGRPGLLFYVQSPHTGLAELERAIESFIEDFCAQLPQLPETLWQDAKHSVVSQLTDADPNLRIRAQRFWTSISIDDVKFDLAKRMAALIDEMSLASLTDIARQRLLAQSARLWLTCTQGNVSQAGQQNHANYGVDNEDD</sequence>
<dbReference type="Pfam" id="PF05193">
    <property type="entry name" value="Peptidase_M16_C"/>
    <property type="match status" value="1"/>
</dbReference>
<dbReference type="InterPro" id="IPR007863">
    <property type="entry name" value="Peptidase_M16_C"/>
</dbReference>
<gene>
    <name evidence="20" type="ORF">B0I24_10773</name>
</gene>
<dbReference type="Gene3D" id="3.30.830.10">
    <property type="entry name" value="Metalloenzyme, LuxS/M16 peptidase-like"/>
    <property type="match status" value="4"/>
</dbReference>
<dbReference type="Pfam" id="PF22456">
    <property type="entry name" value="PqqF-like_C_4"/>
    <property type="match status" value="1"/>
</dbReference>
<evidence type="ECO:0000256" key="1">
    <source>
        <dbReference type="ARBA" id="ARBA00001947"/>
    </source>
</evidence>
<evidence type="ECO:0000256" key="3">
    <source>
        <dbReference type="ARBA" id="ARBA00007261"/>
    </source>
</evidence>
<dbReference type="GO" id="GO:0004222">
    <property type="term" value="F:metalloendopeptidase activity"/>
    <property type="evidence" value="ECO:0007669"/>
    <property type="project" value="UniProtKB-EC"/>
</dbReference>
<evidence type="ECO:0000259" key="16">
    <source>
        <dbReference type="Pfam" id="PF00675"/>
    </source>
</evidence>
<evidence type="ECO:0000256" key="5">
    <source>
        <dbReference type="ARBA" id="ARBA00017565"/>
    </source>
</evidence>
<evidence type="ECO:0000256" key="13">
    <source>
        <dbReference type="ARBA" id="ARBA00033450"/>
    </source>
</evidence>
<comment type="function">
    <text evidence="2">Endopeptidase that degrades small peptides of less than 7 kDa, such as glucagon and insulin.</text>
</comment>
<protein>
    <recommendedName>
        <fullName evidence="5">Protease 3</fullName>
        <ecNumber evidence="4">3.4.24.55</ecNumber>
    </recommendedName>
    <alternativeName>
        <fullName evidence="13">Pitrilysin</fullName>
    </alternativeName>
    <alternativeName>
        <fullName evidence="12">Protease III</fullName>
    </alternativeName>
    <alternativeName>
        <fullName evidence="11">Protease pi</fullName>
    </alternativeName>
</protein>
<dbReference type="InterPro" id="IPR011765">
    <property type="entry name" value="Pept_M16_N"/>
</dbReference>
<evidence type="ECO:0000313" key="21">
    <source>
        <dbReference type="Proteomes" id="UP000249203"/>
    </source>
</evidence>
<dbReference type="EC" id="3.4.24.55" evidence="4"/>
<evidence type="ECO:0000256" key="11">
    <source>
        <dbReference type="ARBA" id="ARBA00029597"/>
    </source>
</evidence>
<dbReference type="RefSeq" id="WP_126818996.1">
    <property type="nucleotide sequence ID" value="NZ_PIPK01000007.1"/>
</dbReference>
<comment type="similarity">
    <text evidence="3 14">Belongs to the peptidase M16 family.</text>
</comment>
<dbReference type="EMBL" id="QLMD01000007">
    <property type="protein sequence ID" value="RAJ96863.1"/>
    <property type="molecule type" value="Genomic_DNA"/>
</dbReference>
<dbReference type="InterPro" id="IPR001431">
    <property type="entry name" value="Pept_M16_Zn_BS"/>
</dbReference>
<name>A0A327WVF4_9GAMM</name>
<dbReference type="InterPro" id="IPR050626">
    <property type="entry name" value="Peptidase_M16"/>
</dbReference>
<evidence type="ECO:0000256" key="6">
    <source>
        <dbReference type="ARBA" id="ARBA00022670"/>
    </source>
</evidence>
<evidence type="ECO:0000256" key="4">
    <source>
        <dbReference type="ARBA" id="ARBA00012449"/>
    </source>
</evidence>
<dbReference type="PROSITE" id="PS00143">
    <property type="entry name" value="INSULINASE"/>
    <property type="match status" value="1"/>
</dbReference>
<dbReference type="OrthoDB" id="9811314at2"/>
<organism evidence="20 21">
    <name type="scientific">Aliidiomarina maris</name>
    <dbReference type="NCBI Taxonomy" id="531312"/>
    <lineage>
        <taxon>Bacteria</taxon>
        <taxon>Pseudomonadati</taxon>
        <taxon>Pseudomonadota</taxon>
        <taxon>Gammaproteobacteria</taxon>
        <taxon>Alteromonadales</taxon>
        <taxon>Idiomarinaceae</taxon>
        <taxon>Aliidiomarina</taxon>
    </lineage>
</organism>
<feature type="region of interest" description="Disordered" evidence="15">
    <location>
        <begin position="1"/>
        <end position="24"/>
    </location>
</feature>
<feature type="domain" description="Coenzyme PQQ synthesis protein F-like C-terminal lobe" evidence="19">
    <location>
        <begin position="778"/>
        <end position="877"/>
    </location>
</feature>
<feature type="domain" description="Peptidase M16 N-terminal" evidence="16">
    <location>
        <begin position="55"/>
        <end position="191"/>
    </location>
</feature>
<feature type="compositionally biased region" description="Polar residues" evidence="15">
    <location>
        <begin position="1"/>
        <end position="22"/>
    </location>
</feature>
<evidence type="ECO:0000256" key="9">
    <source>
        <dbReference type="ARBA" id="ARBA00022833"/>
    </source>
</evidence>
<dbReference type="AlphaFoldDB" id="A0A327WVF4"/>
<feature type="domain" description="Peptidase M16 middle/third" evidence="18">
    <location>
        <begin position="399"/>
        <end position="673"/>
    </location>
</feature>
<proteinExistence type="inferred from homology"/>
<keyword evidence="6" id="KW-0645">Protease</keyword>
<evidence type="ECO:0000256" key="2">
    <source>
        <dbReference type="ARBA" id="ARBA00002184"/>
    </source>
</evidence>
<dbReference type="GO" id="GO:0006508">
    <property type="term" value="P:proteolysis"/>
    <property type="evidence" value="ECO:0007669"/>
    <property type="project" value="UniProtKB-KW"/>
</dbReference>